<evidence type="ECO:0008006" key="4">
    <source>
        <dbReference type="Google" id="ProtNLM"/>
    </source>
</evidence>
<dbReference type="AlphaFoldDB" id="A0A6A6G5A1"/>
<keyword evidence="1" id="KW-0732">Signal</keyword>
<proteinExistence type="predicted"/>
<name>A0A6A6G5A1_9PEZI</name>
<sequence>MALYRMIPRVHLSLPSVCSCLLVGSGTVCDDNLSDRTFSIPLAQQRGKHAHRARYGIYKKTWSFFPSFPALLMTNEISSSDTEPVFPSLVVKSFPLPLAG</sequence>
<reference evidence="3" key="1">
    <citation type="journal article" date="2020" name="Stud. Mycol.">
        <title>101 Dothideomycetes genomes: A test case for predicting lifestyles and emergence of pathogens.</title>
        <authorList>
            <person name="Haridas S."/>
            <person name="Albert R."/>
            <person name="Binder M."/>
            <person name="Bloem J."/>
            <person name="LaButti K."/>
            <person name="Salamov A."/>
            <person name="Andreopoulos B."/>
            <person name="Baker S."/>
            <person name="Barry K."/>
            <person name="Bills G."/>
            <person name="Bluhm B."/>
            <person name="Cannon C."/>
            <person name="Castanera R."/>
            <person name="Culley D."/>
            <person name="Daum C."/>
            <person name="Ezra D."/>
            <person name="Gonzalez J."/>
            <person name="Henrissat B."/>
            <person name="Kuo A."/>
            <person name="Liang C."/>
            <person name="Lipzen A."/>
            <person name="Lutzoni F."/>
            <person name="Magnuson J."/>
            <person name="Mondo S."/>
            <person name="Nolan M."/>
            <person name="Ohm R."/>
            <person name="Pangilinan J."/>
            <person name="Park H.-J."/>
            <person name="Ramirez L."/>
            <person name="Alfaro M."/>
            <person name="Sun H."/>
            <person name="Tritt A."/>
            <person name="Yoshinaga Y."/>
            <person name="Zwiers L.-H."/>
            <person name="Turgeon B."/>
            <person name="Goodwin S."/>
            <person name="Spatafora J."/>
            <person name="Crous P."/>
            <person name="Grigoriev I."/>
        </authorList>
    </citation>
    <scope>NUCLEOTIDE SEQUENCE [LARGE SCALE GENOMIC DNA]</scope>
    <source>
        <strain evidence="3">CECT 20119</strain>
    </source>
</reference>
<dbReference type="PROSITE" id="PS51257">
    <property type="entry name" value="PROKAR_LIPOPROTEIN"/>
    <property type="match status" value="1"/>
</dbReference>
<evidence type="ECO:0000313" key="2">
    <source>
        <dbReference type="EMBL" id="KAF2220902.1"/>
    </source>
</evidence>
<organism evidence="2 3">
    <name type="scientific">Elsinoe ampelina</name>
    <dbReference type="NCBI Taxonomy" id="302913"/>
    <lineage>
        <taxon>Eukaryota</taxon>
        <taxon>Fungi</taxon>
        <taxon>Dikarya</taxon>
        <taxon>Ascomycota</taxon>
        <taxon>Pezizomycotina</taxon>
        <taxon>Dothideomycetes</taxon>
        <taxon>Dothideomycetidae</taxon>
        <taxon>Myriangiales</taxon>
        <taxon>Elsinoaceae</taxon>
        <taxon>Elsinoe</taxon>
    </lineage>
</organism>
<dbReference type="EMBL" id="ML992511">
    <property type="protein sequence ID" value="KAF2220902.1"/>
    <property type="molecule type" value="Genomic_DNA"/>
</dbReference>
<dbReference type="Proteomes" id="UP000799538">
    <property type="component" value="Unassembled WGS sequence"/>
</dbReference>
<accession>A0A6A6G5A1</accession>
<evidence type="ECO:0000313" key="3">
    <source>
        <dbReference type="Proteomes" id="UP000799538"/>
    </source>
</evidence>
<protein>
    <recommendedName>
        <fullName evidence="4">Secreted protein</fullName>
    </recommendedName>
</protein>
<feature type="chain" id="PRO_5025351153" description="Secreted protein" evidence="1">
    <location>
        <begin position="27"/>
        <end position="100"/>
    </location>
</feature>
<gene>
    <name evidence="2" type="ORF">BDZ85DRAFT_21441</name>
</gene>
<evidence type="ECO:0000256" key="1">
    <source>
        <dbReference type="SAM" id="SignalP"/>
    </source>
</evidence>
<feature type="signal peptide" evidence="1">
    <location>
        <begin position="1"/>
        <end position="26"/>
    </location>
</feature>
<keyword evidence="3" id="KW-1185">Reference proteome</keyword>